<organism evidence="1 2">
    <name type="scientific">Ureibacillus yapensis</name>
    <dbReference type="NCBI Taxonomy" id="2304605"/>
    <lineage>
        <taxon>Bacteria</taxon>
        <taxon>Bacillati</taxon>
        <taxon>Bacillota</taxon>
        <taxon>Bacilli</taxon>
        <taxon>Bacillales</taxon>
        <taxon>Caryophanaceae</taxon>
        <taxon>Ureibacillus</taxon>
    </lineage>
</organism>
<evidence type="ECO:0000313" key="1">
    <source>
        <dbReference type="EMBL" id="RHW38329.1"/>
    </source>
</evidence>
<sequence length="70" mass="8101">MRKELLNTKGQLSKIGGKADLKPKDEGKIQIYSFLLRGKLYEHRYMSIALRNHVENELNRRLGLPNMTAC</sequence>
<gene>
    <name evidence="1" type="ORF">D1B33_05435</name>
</gene>
<protein>
    <submittedName>
        <fullName evidence="1">Uncharacterized protein</fullName>
    </submittedName>
</protein>
<reference evidence="1 2" key="1">
    <citation type="submission" date="2018-08" db="EMBL/GenBank/DDBJ databases">
        <title>Lysinibacillus sp. YLB-03 draft genome sequence.</title>
        <authorList>
            <person name="Yu L."/>
        </authorList>
    </citation>
    <scope>NUCLEOTIDE SEQUENCE [LARGE SCALE GENOMIC DNA]</scope>
    <source>
        <strain evidence="1 2">YLB-03</strain>
    </source>
</reference>
<proteinExistence type="predicted"/>
<dbReference type="Proteomes" id="UP000265692">
    <property type="component" value="Unassembled WGS sequence"/>
</dbReference>
<evidence type="ECO:0000313" key="2">
    <source>
        <dbReference type="Proteomes" id="UP000265692"/>
    </source>
</evidence>
<accession>A0A396SQ97</accession>
<name>A0A396SQ97_9BACL</name>
<dbReference type="AlphaFoldDB" id="A0A396SQ97"/>
<comment type="caution">
    <text evidence="1">The sequence shown here is derived from an EMBL/GenBank/DDBJ whole genome shotgun (WGS) entry which is preliminary data.</text>
</comment>
<dbReference type="EMBL" id="QWEI01000002">
    <property type="protein sequence ID" value="RHW38329.1"/>
    <property type="molecule type" value="Genomic_DNA"/>
</dbReference>
<keyword evidence="2" id="KW-1185">Reference proteome</keyword>